<dbReference type="Proteomes" id="UP001552479">
    <property type="component" value="Unassembled WGS sequence"/>
</dbReference>
<comment type="caution">
    <text evidence="3">The sequence shown here is derived from an EMBL/GenBank/DDBJ whole genome shotgun (WGS) entry which is preliminary data.</text>
</comment>
<protein>
    <submittedName>
        <fullName evidence="3">Carboxylesterase family protein</fullName>
    </submittedName>
</protein>
<evidence type="ECO:0000313" key="4">
    <source>
        <dbReference type="Proteomes" id="UP001552479"/>
    </source>
</evidence>
<dbReference type="RefSeq" id="WP_366088719.1">
    <property type="nucleotide sequence ID" value="NZ_JBFASG010000017.1"/>
</dbReference>
<feature type="domain" description="Carboxylesterase type B" evidence="2">
    <location>
        <begin position="57"/>
        <end position="178"/>
    </location>
</feature>
<dbReference type="Gene3D" id="3.40.50.1820">
    <property type="entry name" value="alpha/beta hydrolase"/>
    <property type="match status" value="1"/>
</dbReference>
<dbReference type="InterPro" id="IPR002018">
    <property type="entry name" value="CarbesteraseB"/>
</dbReference>
<dbReference type="SUPFAM" id="SSF53474">
    <property type="entry name" value="alpha/beta-Hydrolases"/>
    <property type="match status" value="1"/>
</dbReference>
<feature type="region of interest" description="Disordered" evidence="1">
    <location>
        <begin position="180"/>
        <end position="211"/>
    </location>
</feature>
<keyword evidence="4" id="KW-1185">Reference proteome</keyword>
<dbReference type="Pfam" id="PF00135">
    <property type="entry name" value="COesterase"/>
    <property type="match status" value="1"/>
</dbReference>
<sequence length="211" mass="22450">MVRPPRERPGHSSSRWPASAWPKADPAAWEELGDAELADRCSRIARRDVTELIARYRRKRPRDPARRIAVAVTTDALYRFPAIDLAAARGTAAAAPTYAYVFAGGTGSHGEDVLFFFDNLQHAALVSLHPANSVLAQAASTAWISFCHTGEPEVPGVGPWPACTGAGRETLLFGHPPRVAADPFAARRPPSGLGREQDTGSDPGCVSGSSG</sequence>
<accession>A0ABV3IWJ5</accession>
<feature type="compositionally biased region" description="Basic and acidic residues" evidence="1">
    <location>
        <begin position="1"/>
        <end position="10"/>
    </location>
</feature>
<dbReference type="InterPro" id="IPR029058">
    <property type="entry name" value="AB_hydrolase_fold"/>
</dbReference>
<evidence type="ECO:0000313" key="3">
    <source>
        <dbReference type="EMBL" id="MEV4924846.1"/>
    </source>
</evidence>
<evidence type="ECO:0000256" key="1">
    <source>
        <dbReference type="SAM" id="MobiDB-lite"/>
    </source>
</evidence>
<feature type="region of interest" description="Disordered" evidence="1">
    <location>
        <begin position="1"/>
        <end position="22"/>
    </location>
</feature>
<name>A0ABV3IWJ5_9ACTN</name>
<evidence type="ECO:0000259" key="2">
    <source>
        <dbReference type="Pfam" id="PF00135"/>
    </source>
</evidence>
<organism evidence="3 4">
    <name type="scientific">Streptomyces roseoverticillatus</name>
    <dbReference type="NCBI Taxonomy" id="66429"/>
    <lineage>
        <taxon>Bacteria</taxon>
        <taxon>Bacillati</taxon>
        <taxon>Actinomycetota</taxon>
        <taxon>Actinomycetes</taxon>
        <taxon>Kitasatosporales</taxon>
        <taxon>Streptomycetaceae</taxon>
        <taxon>Streptomyces</taxon>
    </lineage>
</organism>
<reference evidence="3 4" key="1">
    <citation type="submission" date="2024-06" db="EMBL/GenBank/DDBJ databases">
        <title>The Natural Products Discovery Center: Release of the First 8490 Sequenced Strains for Exploring Actinobacteria Biosynthetic Diversity.</title>
        <authorList>
            <person name="Kalkreuter E."/>
            <person name="Kautsar S.A."/>
            <person name="Yang D."/>
            <person name="Bader C.D."/>
            <person name="Teijaro C.N."/>
            <person name="Fluegel L."/>
            <person name="Davis C.M."/>
            <person name="Simpson J.R."/>
            <person name="Lauterbach L."/>
            <person name="Steele A.D."/>
            <person name="Gui C."/>
            <person name="Meng S."/>
            <person name="Li G."/>
            <person name="Viehrig K."/>
            <person name="Ye F."/>
            <person name="Su P."/>
            <person name="Kiefer A.F."/>
            <person name="Nichols A."/>
            <person name="Cepeda A.J."/>
            <person name="Yan W."/>
            <person name="Fan B."/>
            <person name="Jiang Y."/>
            <person name="Adhikari A."/>
            <person name="Zheng C.-J."/>
            <person name="Schuster L."/>
            <person name="Cowan T.M."/>
            <person name="Smanski M.J."/>
            <person name="Chevrette M.G."/>
            <person name="De Carvalho L.P.S."/>
            <person name="Shen B."/>
        </authorList>
    </citation>
    <scope>NUCLEOTIDE SEQUENCE [LARGE SCALE GENOMIC DNA]</scope>
    <source>
        <strain evidence="3 4">NPDC053791</strain>
    </source>
</reference>
<proteinExistence type="predicted"/>
<gene>
    <name evidence="3" type="ORF">AB0L03_18720</name>
</gene>
<dbReference type="EMBL" id="JBFASG010000017">
    <property type="protein sequence ID" value="MEV4924846.1"/>
    <property type="molecule type" value="Genomic_DNA"/>
</dbReference>